<comment type="caution">
    <text evidence="1">The sequence shown here is derived from an EMBL/GenBank/DDBJ whole genome shotgun (WGS) entry which is preliminary data.</text>
</comment>
<dbReference type="AlphaFoldDB" id="A0A7X2D0E3"/>
<dbReference type="InterPro" id="IPR009403">
    <property type="entry name" value="UPF0637"/>
</dbReference>
<proteinExistence type="predicted"/>
<evidence type="ECO:0000313" key="2">
    <source>
        <dbReference type="Proteomes" id="UP000439550"/>
    </source>
</evidence>
<sequence>MFNQKSFEVFDCEGLEARMEKIRSEIQPVFQALGEKFLEFLNHNSPETTFYLHIAQHRRRTTHAPENTWSAISTQKRGYKMEAHFQLGIWHSYVFLYLSLIDQPKNQENYAKRLKQVSLPENFVVSKDHTQEAYFPSQVFSDVVNRLEKVKKSELECGRIWKAERFDGKNDERIFSEMLKTMADLLPIYDILMKE</sequence>
<protein>
    <submittedName>
        <fullName evidence="1">DUF1054 family protein</fullName>
    </submittedName>
</protein>
<dbReference type="Gene3D" id="3.30.930.20">
    <property type="entry name" value="Protein of unknown function DUF1054"/>
    <property type="match status" value="1"/>
</dbReference>
<dbReference type="Pfam" id="PF06335">
    <property type="entry name" value="DUF1054"/>
    <property type="match status" value="1"/>
</dbReference>
<organism evidence="1 2">
    <name type="scientific">Lactococcus hircilactis</name>
    <dbReference type="NCBI Taxonomy" id="1494462"/>
    <lineage>
        <taxon>Bacteria</taxon>
        <taxon>Bacillati</taxon>
        <taxon>Bacillota</taxon>
        <taxon>Bacilli</taxon>
        <taxon>Lactobacillales</taxon>
        <taxon>Streptococcaceae</taxon>
        <taxon>Lactococcus</taxon>
    </lineage>
</organism>
<gene>
    <name evidence="1" type="ORF">GHI93_05355</name>
</gene>
<dbReference type="InterPro" id="IPR053707">
    <property type="entry name" value="UPF0637_domain_sf"/>
</dbReference>
<dbReference type="Proteomes" id="UP000439550">
    <property type="component" value="Unassembled WGS sequence"/>
</dbReference>
<dbReference type="OrthoDB" id="9812818at2"/>
<dbReference type="EMBL" id="WITJ01000006">
    <property type="protein sequence ID" value="MQW39366.1"/>
    <property type="molecule type" value="Genomic_DNA"/>
</dbReference>
<dbReference type="PIRSF" id="PIRSF021332">
    <property type="entry name" value="DUF1054"/>
    <property type="match status" value="1"/>
</dbReference>
<name>A0A7X2D0E3_9LACT</name>
<accession>A0A7X2D0E3</accession>
<reference evidence="1 2" key="1">
    <citation type="submission" date="2019-10" db="EMBL/GenBank/DDBJ databases">
        <authorList>
            <person name="Dong K."/>
        </authorList>
    </citation>
    <scope>NUCLEOTIDE SEQUENCE [LARGE SCALE GENOMIC DNA]</scope>
    <source>
        <strain evidence="1 2">DSM 28960</strain>
    </source>
</reference>
<keyword evidence="2" id="KW-1185">Reference proteome</keyword>
<dbReference type="RefSeq" id="WP_153496116.1">
    <property type="nucleotide sequence ID" value="NZ_CAXYUY010000025.1"/>
</dbReference>
<dbReference type="SUPFAM" id="SSF142913">
    <property type="entry name" value="YktB/PF0168-like"/>
    <property type="match status" value="1"/>
</dbReference>
<evidence type="ECO:0000313" key="1">
    <source>
        <dbReference type="EMBL" id="MQW39366.1"/>
    </source>
</evidence>